<dbReference type="Proteomes" id="UP000749559">
    <property type="component" value="Unassembled WGS sequence"/>
</dbReference>
<dbReference type="GO" id="GO:0005658">
    <property type="term" value="C:alpha DNA polymerase:primase complex"/>
    <property type="evidence" value="ECO:0007669"/>
    <property type="project" value="TreeGrafter"/>
</dbReference>
<evidence type="ECO:0000256" key="7">
    <source>
        <dbReference type="ARBA" id="ARBA00023014"/>
    </source>
</evidence>
<proteinExistence type="predicted"/>
<dbReference type="AlphaFoldDB" id="A0A8J1XS02"/>
<dbReference type="PANTHER" id="PTHR10537:SF4">
    <property type="entry name" value="DNA PRIMASE LARGE SUBUNIT"/>
    <property type="match status" value="1"/>
</dbReference>
<reference evidence="9" key="1">
    <citation type="submission" date="2022-03" db="EMBL/GenBank/DDBJ databases">
        <authorList>
            <person name="Martin C."/>
        </authorList>
    </citation>
    <scope>NUCLEOTIDE SEQUENCE</scope>
</reference>
<dbReference type="PANTHER" id="PTHR10537">
    <property type="entry name" value="DNA PRIMASE LARGE SUBUNIT"/>
    <property type="match status" value="1"/>
</dbReference>
<dbReference type="Pfam" id="PF26466">
    <property type="entry name" value="DNA_primase_lrg_N"/>
    <property type="match status" value="1"/>
</dbReference>
<keyword evidence="7" id="KW-0411">Iron-sulfur</keyword>
<dbReference type="EMBL" id="CAIIXF020000007">
    <property type="protein sequence ID" value="CAH1790180.1"/>
    <property type="molecule type" value="Genomic_DNA"/>
</dbReference>
<sequence>MAFYLQPPDGNIPIEKLASFSLKRLKFLLKFVDQQPGDVESFHEFVSSYTSVEDSECLIEGTTKDKVSHFTLRLAACHSGNPSLQEFFIRAETLLFKFRLQCMDEKELYRLFKSFRRNRLQLDNNVDLSETSDQGYMTEMFQTFHRIPAGQHWKHLIRKYKDGVDDEYFQVPFEFTLNLVKHRQVRMSNGFAFVPYSKLDEVIVGLFNQSLVLGLKKGKRQNSDQNIIPDDRLKRIFNDLQATFSRAQVCNTRQPGVLHHQDVDELSRKFPLCMLNLHNELRVKHRLGHHARIQYTLFLKEAGMHVNEALLFWGQEYSKPVGGGSPCKHTWQKDARRYTYNIRHLYGLEGSRINYRGHSCEAIQGMTLQCRDEGGCPFRHFDNENLKSLLSSQCAKYHMVDDITTLASQGQYTNACTAHLKMKLFERDTDSGKHGINSDGKYMQSEHIEINQNKLDTTSAENDLIRQKVYSEQSETNEKFKRQLFLANISNEQDVRDDFHIEPSQGFVVADNNQIIHGEKPHPDESMNDSCYYSQDQTYTESLCSDSNLNISTSECQKQKSDLGKCDSADITHMTGAKKQIITDTGNGASVELKSCPTLSKPVEYLFYMHA</sequence>
<evidence type="ECO:0000256" key="1">
    <source>
        <dbReference type="ARBA" id="ARBA00001966"/>
    </source>
</evidence>
<protein>
    <recommendedName>
        <fullName evidence="8">DNA primase large subunit C-terminal domain-containing protein</fullName>
    </recommendedName>
</protein>
<keyword evidence="4" id="KW-0235">DNA replication</keyword>
<evidence type="ECO:0000256" key="2">
    <source>
        <dbReference type="ARBA" id="ARBA00022485"/>
    </source>
</evidence>
<evidence type="ECO:0000256" key="3">
    <source>
        <dbReference type="ARBA" id="ARBA00022515"/>
    </source>
</evidence>
<dbReference type="InterPro" id="IPR058560">
    <property type="entry name" value="DNA_primase_C"/>
</dbReference>
<dbReference type="Gene3D" id="1.20.930.80">
    <property type="match status" value="1"/>
</dbReference>
<dbReference type="GO" id="GO:0006270">
    <property type="term" value="P:DNA replication initiation"/>
    <property type="evidence" value="ECO:0007669"/>
    <property type="project" value="TreeGrafter"/>
</dbReference>
<evidence type="ECO:0000313" key="9">
    <source>
        <dbReference type="EMBL" id="CAH1790180.1"/>
    </source>
</evidence>
<evidence type="ECO:0000256" key="4">
    <source>
        <dbReference type="ARBA" id="ARBA00022705"/>
    </source>
</evidence>
<gene>
    <name evidence="9" type="ORF">OFUS_LOCUS15427</name>
</gene>
<keyword evidence="6" id="KW-0408">Iron</keyword>
<dbReference type="GO" id="GO:0046872">
    <property type="term" value="F:metal ion binding"/>
    <property type="evidence" value="ECO:0007669"/>
    <property type="project" value="UniProtKB-KW"/>
</dbReference>
<keyword evidence="3" id="KW-0639">Primosome</keyword>
<dbReference type="GO" id="GO:0051539">
    <property type="term" value="F:4 iron, 4 sulfur cluster binding"/>
    <property type="evidence" value="ECO:0007669"/>
    <property type="project" value="UniProtKB-KW"/>
</dbReference>
<name>A0A8J1XS02_OWEFU</name>
<keyword evidence="5" id="KW-0479">Metal-binding</keyword>
<keyword evidence="2" id="KW-0004">4Fe-4S</keyword>
<dbReference type="OrthoDB" id="421393at2759"/>
<evidence type="ECO:0000256" key="5">
    <source>
        <dbReference type="ARBA" id="ARBA00022723"/>
    </source>
</evidence>
<organism evidence="9 10">
    <name type="scientific">Owenia fusiformis</name>
    <name type="common">Polychaete worm</name>
    <dbReference type="NCBI Taxonomy" id="6347"/>
    <lineage>
        <taxon>Eukaryota</taxon>
        <taxon>Metazoa</taxon>
        <taxon>Spiralia</taxon>
        <taxon>Lophotrochozoa</taxon>
        <taxon>Annelida</taxon>
        <taxon>Polychaeta</taxon>
        <taxon>Sedentaria</taxon>
        <taxon>Canalipalpata</taxon>
        <taxon>Sabellida</taxon>
        <taxon>Oweniida</taxon>
        <taxon>Oweniidae</taxon>
        <taxon>Owenia</taxon>
    </lineage>
</organism>
<keyword evidence="10" id="KW-1185">Reference proteome</keyword>
<evidence type="ECO:0000313" key="10">
    <source>
        <dbReference type="Proteomes" id="UP000749559"/>
    </source>
</evidence>
<dbReference type="Pfam" id="PF04104">
    <property type="entry name" value="DNA_primase_lrg"/>
    <property type="match status" value="1"/>
</dbReference>
<comment type="caution">
    <text evidence="9">The sequence shown here is derived from an EMBL/GenBank/DDBJ whole genome shotgun (WGS) entry which is preliminary data.</text>
</comment>
<evidence type="ECO:0000259" key="8">
    <source>
        <dbReference type="Pfam" id="PF04104"/>
    </source>
</evidence>
<accession>A0A8J1XS02</accession>
<evidence type="ECO:0000256" key="6">
    <source>
        <dbReference type="ARBA" id="ARBA00023004"/>
    </source>
</evidence>
<feature type="domain" description="DNA primase large subunit C-terminal" evidence="8">
    <location>
        <begin position="268"/>
        <end position="423"/>
    </location>
</feature>
<comment type="cofactor">
    <cofactor evidence="1">
        <name>[4Fe-4S] cluster</name>
        <dbReference type="ChEBI" id="CHEBI:49883"/>
    </cofactor>
</comment>
<dbReference type="GO" id="GO:0006269">
    <property type="term" value="P:DNA replication, synthesis of primer"/>
    <property type="evidence" value="ECO:0007669"/>
    <property type="project" value="UniProtKB-KW"/>
</dbReference>
<dbReference type="InterPro" id="IPR007238">
    <property type="entry name" value="DNA_primase_lsu_euk/arc"/>
</dbReference>